<keyword evidence="4" id="KW-0720">Serine protease</keyword>
<keyword evidence="3" id="KW-0378">Hydrolase</keyword>
<evidence type="ECO:0000256" key="2">
    <source>
        <dbReference type="ARBA" id="ARBA00022670"/>
    </source>
</evidence>
<evidence type="ECO:0000256" key="3">
    <source>
        <dbReference type="ARBA" id="ARBA00022801"/>
    </source>
</evidence>
<dbReference type="GO" id="GO:0006515">
    <property type="term" value="P:protein quality control for misfolded or incompletely synthesized proteins"/>
    <property type="evidence" value="ECO:0007669"/>
    <property type="project" value="TreeGrafter"/>
</dbReference>
<dbReference type="GO" id="GO:0004176">
    <property type="term" value="F:ATP-dependent peptidase activity"/>
    <property type="evidence" value="ECO:0007669"/>
    <property type="project" value="InterPro"/>
</dbReference>
<dbReference type="PROSITE" id="PS00381">
    <property type="entry name" value="CLP_PROTEASE_SER"/>
    <property type="match status" value="1"/>
</dbReference>
<evidence type="ECO:0000256" key="5">
    <source>
        <dbReference type="PROSITE-ProRule" id="PRU10085"/>
    </source>
</evidence>
<dbReference type="CDD" id="cd07017">
    <property type="entry name" value="S14_ClpP_2"/>
    <property type="match status" value="1"/>
</dbReference>
<dbReference type="InterPro" id="IPR023562">
    <property type="entry name" value="ClpP/TepA"/>
</dbReference>
<dbReference type="Gene3D" id="3.90.226.10">
    <property type="entry name" value="2-enoyl-CoA Hydratase, Chain A, domain 1"/>
    <property type="match status" value="1"/>
</dbReference>
<feature type="active site" evidence="5">
    <location>
        <position position="80"/>
    </location>
</feature>
<dbReference type="InterPro" id="IPR018215">
    <property type="entry name" value="ClpP_Ser_AS"/>
</dbReference>
<evidence type="ECO:0000256" key="4">
    <source>
        <dbReference type="ARBA" id="ARBA00022825"/>
    </source>
</evidence>
<proteinExistence type="inferred from homology"/>
<dbReference type="SUPFAM" id="SSF52096">
    <property type="entry name" value="ClpP/crotonase"/>
    <property type="match status" value="1"/>
</dbReference>
<dbReference type="PANTHER" id="PTHR10381">
    <property type="entry name" value="ATP-DEPENDENT CLP PROTEASE PROTEOLYTIC SUBUNIT"/>
    <property type="match status" value="1"/>
</dbReference>
<evidence type="ECO:0000313" key="7">
    <source>
        <dbReference type="EMBL" id="HGB35547.1"/>
    </source>
</evidence>
<dbReference type="Pfam" id="PF00574">
    <property type="entry name" value="CLP_protease"/>
    <property type="match status" value="1"/>
</dbReference>
<sequence>MGTSTLLSHRILFLSGPISPEITNQLIADLLLLDADNHEAQIDLYINSPGGSVLDGLAIIDTIQCIQAPVSTVCIGQAASMAAWVLAAGRKGYRFASPNAEILLHQVASALAGQTSDIRRYAQRMIRLQERLIQMFSEWTGQPADSIEKDMEHELFMTAEEAKAYGIVDAILEPFPSTTQNVGG</sequence>
<comment type="catalytic activity">
    <reaction evidence="5">
        <text>Hydrolysis of proteins to small peptides in the presence of ATP and magnesium. alpha-casein is the usual test substrate. In the absence of ATP, only oligopeptides shorter than five residues are hydrolyzed (such as succinyl-Leu-Tyr-|-NHMec, and Leu-Tyr-Leu-|-Tyr-Trp, in which cleavage of the -Tyr-|-Leu- and -Tyr-|-Trp bonds also occurs).</text>
        <dbReference type="EC" id="3.4.21.92"/>
    </reaction>
</comment>
<reference evidence="7" key="1">
    <citation type="journal article" date="2020" name="mSystems">
        <title>Genome- and Community-Level Interaction Insights into Carbon Utilization and Element Cycling Functions of Hydrothermarchaeota in Hydrothermal Sediment.</title>
        <authorList>
            <person name="Zhou Z."/>
            <person name="Liu Y."/>
            <person name="Xu W."/>
            <person name="Pan J."/>
            <person name="Luo Z.H."/>
            <person name="Li M."/>
        </authorList>
    </citation>
    <scope>NUCLEOTIDE SEQUENCE [LARGE SCALE GENOMIC DNA]</scope>
    <source>
        <strain evidence="7">SpSt-754</strain>
    </source>
</reference>
<organism evidence="7">
    <name type="scientific">candidate division WOR-3 bacterium</name>
    <dbReference type="NCBI Taxonomy" id="2052148"/>
    <lineage>
        <taxon>Bacteria</taxon>
        <taxon>Bacteria division WOR-3</taxon>
    </lineage>
</organism>
<accession>A0A7V3NTV7</accession>
<protein>
    <recommendedName>
        <fullName evidence="6">ATP-dependent Clp protease proteolytic subunit</fullName>
    </recommendedName>
</protein>
<keyword evidence="2 7" id="KW-0645">Protease</keyword>
<dbReference type="InterPro" id="IPR029045">
    <property type="entry name" value="ClpP/crotonase-like_dom_sf"/>
</dbReference>
<gene>
    <name evidence="7" type="ORF">ENV38_01405</name>
</gene>
<name>A0A7V3NTV7_UNCW3</name>
<dbReference type="EMBL" id="DTGD01000059">
    <property type="protein sequence ID" value="HGB35547.1"/>
    <property type="molecule type" value="Genomic_DNA"/>
</dbReference>
<dbReference type="PANTHER" id="PTHR10381:SF11">
    <property type="entry name" value="ATP-DEPENDENT CLP PROTEASE PROTEOLYTIC SUBUNIT, MITOCHONDRIAL"/>
    <property type="match status" value="1"/>
</dbReference>
<dbReference type="GO" id="GO:0051117">
    <property type="term" value="F:ATPase binding"/>
    <property type="evidence" value="ECO:0007669"/>
    <property type="project" value="TreeGrafter"/>
</dbReference>
<comment type="similarity">
    <text evidence="1 6">Belongs to the peptidase S14 family.</text>
</comment>
<evidence type="ECO:0000256" key="6">
    <source>
        <dbReference type="RuleBase" id="RU003567"/>
    </source>
</evidence>
<evidence type="ECO:0000256" key="1">
    <source>
        <dbReference type="ARBA" id="ARBA00007039"/>
    </source>
</evidence>
<dbReference type="PRINTS" id="PR00127">
    <property type="entry name" value="CLPPROTEASEP"/>
</dbReference>
<dbReference type="GO" id="GO:0009368">
    <property type="term" value="C:endopeptidase Clp complex"/>
    <property type="evidence" value="ECO:0007669"/>
    <property type="project" value="TreeGrafter"/>
</dbReference>
<dbReference type="AlphaFoldDB" id="A0A7V3NTV7"/>
<comment type="caution">
    <text evidence="7">The sequence shown here is derived from an EMBL/GenBank/DDBJ whole genome shotgun (WGS) entry which is preliminary data.</text>
</comment>
<dbReference type="GO" id="GO:0004252">
    <property type="term" value="F:serine-type endopeptidase activity"/>
    <property type="evidence" value="ECO:0007669"/>
    <property type="project" value="InterPro"/>
</dbReference>
<dbReference type="InterPro" id="IPR001907">
    <property type="entry name" value="ClpP"/>
</dbReference>